<dbReference type="AlphaFoldDB" id="A0A6M3LY83"/>
<protein>
    <recommendedName>
        <fullName evidence="3">Methyltransferase</fullName>
    </recommendedName>
</protein>
<evidence type="ECO:0008006" key="3">
    <source>
        <dbReference type="Google" id="ProtNLM"/>
    </source>
</evidence>
<accession>A0A6M3LY83</accession>
<evidence type="ECO:0000313" key="2">
    <source>
        <dbReference type="EMBL" id="QJB03591.1"/>
    </source>
</evidence>
<dbReference type="EMBL" id="MT143666">
    <property type="protein sequence ID" value="QJA99773.1"/>
    <property type="molecule type" value="Genomic_DNA"/>
</dbReference>
<name>A0A6M3LY83_9ZZZZ</name>
<proteinExistence type="predicted"/>
<evidence type="ECO:0000313" key="1">
    <source>
        <dbReference type="EMBL" id="QJA99773.1"/>
    </source>
</evidence>
<organism evidence="1">
    <name type="scientific">viral metagenome</name>
    <dbReference type="NCBI Taxonomy" id="1070528"/>
    <lineage>
        <taxon>unclassified sequences</taxon>
        <taxon>metagenomes</taxon>
        <taxon>organismal metagenomes</taxon>
    </lineage>
</organism>
<sequence>MYWKHKYPPLTVFMDKRSRDLVIPPDVIGAWEACPFREGVFNTVLFDPPHNVRSGGYDPRFAMHRKYGTWASKTEAVIAIAKAQEEFASLAPRLCFKWCNTRDGPTLWVLLPLFEFWREIHRRMEKTKGQGNVRGRTFWVTFKRRDPQTAPSI</sequence>
<dbReference type="EMBL" id="MT143852">
    <property type="protein sequence ID" value="QJB03591.1"/>
    <property type="molecule type" value="Genomic_DNA"/>
</dbReference>
<reference evidence="1" key="1">
    <citation type="submission" date="2020-03" db="EMBL/GenBank/DDBJ databases">
        <title>The deep terrestrial virosphere.</title>
        <authorList>
            <person name="Holmfeldt K."/>
            <person name="Nilsson E."/>
            <person name="Simone D."/>
            <person name="Lopez-Fernandez M."/>
            <person name="Wu X."/>
            <person name="de Brujin I."/>
            <person name="Lundin D."/>
            <person name="Andersson A."/>
            <person name="Bertilsson S."/>
            <person name="Dopson M."/>
        </authorList>
    </citation>
    <scope>NUCLEOTIDE SEQUENCE</scope>
    <source>
        <strain evidence="1">MM171A00909</strain>
        <strain evidence="2">MM171B00623</strain>
    </source>
</reference>
<gene>
    <name evidence="1" type="ORF">MM171A00909_0017</name>
    <name evidence="2" type="ORF">MM171B00623_0028</name>
</gene>